<dbReference type="InterPro" id="IPR025737">
    <property type="entry name" value="FApF"/>
</dbReference>
<evidence type="ECO:0000313" key="2">
    <source>
        <dbReference type="EMBL" id="KHJ69277.1"/>
    </source>
</evidence>
<sequence>MNTFFCRTGISLAAALSMPADALEFSPGDYEMMPANKTFALAYFQYAHSNDYYSQGNKAGGDYRLRSEATLLRFIHGFRPAENFSIEPQIIIPFVRADAMGDASPLGSASGMGDIIVGMPFKFRMDNEGGDILSLAPFIYAPTGAYNNEKAVNVGENRWRYLMQGVWIHHFSDAWAFTTGADVSWTTANNRYGADNNRLSQSPRYEYQAYLSYNLTPATQLGFGGGWITGAKSRIDGISQDDRLDSTYVRISASHFITPAVQVQFSGGRDIAVEQGFRQDTNISLRLGYLF</sequence>
<dbReference type="EMBL" id="JTJJ01000018">
    <property type="protein sequence ID" value="KHJ69277.1"/>
    <property type="molecule type" value="Genomic_DNA"/>
</dbReference>
<evidence type="ECO:0000256" key="1">
    <source>
        <dbReference type="SAM" id="SignalP"/>
    </source>
</evidence>
<protein>
    <submittedName>
        <fullName evidence="2">Phenol degradation protein meta</fullName>
    </submittedName>
</protein>
<organism evidence="2 3">
    <name type="scientific">Pantoea rodasii</name>
    <dbReference type="NCBI Taxonomy" id="1076549"/>
    <lineage>
        <taxon>Bacteria</taxon>
        <taxon>Pseudomonadati</taxon>
        <taxon>Pseudomonadota</taxon>
        <taxon>Gammaproteobacteria</taxon>
        <taxon>Enterobacterales</taxon>
        <taxon>Erwiniaceae</taxon>
        <taxon>Pantoea</taxon>
    </lineage>
</organism>
<keyword evidence="1" id="KW-0732">Signal</keyword>
<feature type="chain" id="PRO_5002081715" evidence="1">
    <location>
        <begin position="23"/>
        <end position="291"/>
    </location>
</feature>
<dbReference type="AlphaFoldDB" id="A0A0B1RDH7"/>
<gene>
    <name evidence="2" type="ORF">QU24_04345</name>
</gene>
<dbReference type="RefSeq" id="WP_039328712.1">
    <property type="nucleotide sequence ID" value="NZ_JTJJ01000018.1"/>
</dbReference>
<name>A0A0B1RDH7_9GAMM</name>
<reference evidence="2 3" key="1">
    <citation type="submission" date="2014-11" db="EMBL/GenBank/DDBJ databases">
        <title>Genome sequencing of Pantoea rodasii ND03.</title>
        <authorList>
            <person name="Muhamad Yunos N.Y."/>
            <person name="Chan K.-G."/>
        </authorList>
    </citation>
    <scope>NUCLEOTIDE SEQUENCE [LARGE SCALE GENOMIC DNA]</scope>
    <source>
        <strain evidence="2 3">ND03</strain>
    </source>
</reference>
<dbReference type="Pfam" id="PF13557">
    <property type="entry name" value="Phenol_MetA_deg"/>
    <property type="match status" value="1"/>
</dbReference>
<comment type="caution">
    <text evidence="2">The sequence shown here is derived from an EMBL/GenBank/DDBJ whole genome shotgun (WGS) entry which is preliminary data.</text>
</comment>
<accession>A0A0B1RDH7</accession>
<proteinExistence type="predicted"/>
<feature type="signal peptide" evidence="1">
    <location>
        <begin position="1"/>
        <end position="22"/>
    </location>
</feature>
<dbReference type="Proteomes" id="UP000030853">
    <property type="component" value="Unassembled WGS sequence"/>
</dbReference>
<dbReference type="SUPFAM" id="SSF56935">
    <property type="entry name" value="Porins"/>
    <property type="match status" value="1"/>
</dbReference>
<evidence type="ECO:0000313" key="3">
    <source>
        <dbReference type="Proteomes" id="UP000030853"/>
    </source>
</evidence>